<dbReference type="InterPro" id="IPR019776">
    <property type="entry name" value="Flagellar_basal_body_rod_CS"/>
</dbReference>
<dbReference type="AlphaFoldDB" id="A0A3B1AWZ0"/>
<evidence type="ECO:0000313" key="5">
    <source>
        <dbReference type="EMBL" id="VAX10549.1"/>
    </source>
</evidence>
<gene>
    <name evidence="5" type="ORF">MNBD_GAMMA25-279</name>
</gene>
<dbReference type="GO" id="GO:0030694">
    <property type="term" value="C:bacterial-type flagellum basal body, rod"/>
    <property type="evidence" value="ECO:0007669"/>
    <property type="project" value="InterPro"/>
</dbReference>
<dbReference type="PANTHER" id="PTHR30435:SF12">
    <property type="entry name" value="FLAGELLAR BASAL BODY ROD PROTEIN FLGB"/>
    <property type="match status" value="1"/>
</dbReference>
<evidence type="ECO:0000256" key="1">
    <source>
        <dbReference type="ARBA" id="ARBA00004117"/>
    </source>
</evidence>
<sequence>MPMNFDSIVGPHEKALNMQAYRARIIGANLANADTPGYKAKDVDFKAAMSQAETAGFTQKLTMTNRMHIQAEGSAFGTELLYRQPLQPSLDGNTVETQVEMAEFTENSMRYLTSLQILSGRFNKMISALRGE</sequence>
<dbReference type="NCBIfam" id="TIGR01396">
    <property type="entry name" value="FlgB"/>
    <property type="match status" value="1"/>
</dbReference>
<name>A0A3B1AWZ0_9ZZZZ</name>
<reference evidence="5" key="1">
    <citation type="submission" date="2018-06" db="EMBL/GenBank/DDBJ databases">
        <authorList>
            <person name="Zhirakovskaya E."/>
        </authorList>
    </citation>
    <scope>NUCLEOTIDE SEQUENCE</scope>
</reference>
<dbReference type="PIRSF" id="PIRSF002889">
    <property type="entry name" value="Rod_FlgB"/>
    <property type="match status" value="1"/>
</dbReference>
<dbReference type="InterPro" id="IPR001444">
    <property type="entry name" value="Flag_bb_rod_N"/>
</dbReference>
<evidence type="ECO:0000256" key="3">
    <source>
        <dbReference type="ARBA" id="ARBA00023143"/>
    </source>
</evidence>
<dbReference type="EMBL" id="UOFY01000052">
    <property type="protein sequence ID" value="VAX10549.1"/>
    <property type="molecule type" value="Genomic_DNA"/>
</dbReference>
<protein>
    <submittedName>
        <fullName evidence="5">Flagellar basal-body rod protein FlgB</fullName>
    </submittedName>
</protein>
<comment type="subcellular location">
    <subcellularLocation>
        <location evidence="1">Bacterial flagellum basal body</location>
    </subcellularLocation>
</comment>
<dbReference type="InterPro" id="IPR006300">
    <property type="entry name" value="FlgB"/>
</dbReference>
<keyword evidence="5" id="KW-0969">Cilium</keyword>
<keyword evidence="5" id="KW-0966">Cell projection</keyword>
<accession>A0A3B1AWZ0</accession>
<dbReference type="Pfam" id="PF00460">
    <property type="entry name" value="Flg_bb_rod"/>
    <property type="match status" value="1"/>
</dbReference>
<keyword evidence="3" id="KW-0975">Bacterial flagellum</keyword>
<evidence type="ECO:0000256" key="2">
    <source>
        <dbReference type="ARBA" id="ARBA00009677"/>
    </source>
</evidence>
<keyword evidence="5" id="KW-0282">Flagellum</keyword>
<comment type="similarity">
    <text evidence="2">Belongs to the flagella basal body rod proteins family.</text>
</comment>
<proteinExistence type="inferred from homology"/>
<dbReference type="GO" id="GO:0071978">
    <property type="term" value="P:bacterial-type flagellum-dependent swarming motility"/>
    <property type="evidence" value="ECO:0007669"/>
    <property type="project" value="TreeGrafter"/>
</dbReference>
<feature type="domain" description="Flagellar basal body rod protein N-terminal" evidence="4">
    <location>
        <begin position="13"/>
        <end position="39"/>
    </location>
</feature>
<dbReference type="PROSITE" id="PS00588">
    <property type="entry name" value="FLAGELLA_BB_ROD"/>
    <property type="match status" value="1"/>
</dbReference>
<organism evidence="5">
    <name type="scientific">hydrothermal vent metagenome</name>
    <dbReference type="NCBI Taxonomy" id="652676"/>
    <lineage>
        <taxon>unclassified sequences</taxon>
        <taxon>metagenomes</taxon>
        <taxon>ecological metagenomes</taxon>
    </lineage>
</organism>
<evidence type="ECO:0000259" key="4">
    <source>
        <dbReference type="Pfam" id="PF00460"/>
    </source>
</evidence>
<dbReference type="PANTHER" id="PTHR30435">
    <property type="entry name" value="FLAGELLAR PROTEIN"/>
    <property type="match status" value="1"/>
</dbReference>